<accession>A0A699V1R4</accession>
<feature type="region of interest" description="Disordered" evidence="1">
    <location>
        <begin position="1"/>
        <end position="28"/>
    </location>
</feature>
<organism evidence="2">
    <name type="scientific">Tanacetum cinerariifolium</name>
    <name type="common">Dalmatian daisy</name>
    <name type="synonym">Chrysanthemum cinerariifolium</name>
    <dbReference type="NCBI Taxonomy" id="118510"/>
    <lineage>
        <taxon>Eukaryota</taxon>
        <taxon>Viridiplantae</taxon>
        <taxon>Streptophyta</taxon>
        <taxon>Embryophyta</taxon>
        <taxon>Tracheophyta</taxon>
        <taxon>Spermatophyta</taxon>
        <taxon>Magnoliopsida</taxon>
        <taxon>eudicotyledons</taxon>
        <taxon>Gunneridae</taxon>
        <taxon>Pentapetalae</taxon>
        <taxon>asterids</taxon>
        <taxon>campanulids</taxon>
        <taxon>Asterales</taxon>
        <taxon>Asteraceae</taxon>
        <taxon>Asteroideae</taxon>
        <taxon>Anthemideae</taxon>
        <taxon>Anthemidinae</taxon>
        <taxon>Tanacetum</taxon>
    </lineage>
</organism>
<sequence>MKTIMDQRNLTGNPPVPPFERDQEEADLTGDDKKHFEADIDAMNVILLRILSDIYNYVDACKTAQTMWQRIQKLIQGTNLRK</sequence>
<dbReference type="AlphaFoldDB" id="A0A699V1R4"/>
<protein>
    <submittedName>
        <fullName evidence="2">Uncharacterized protein</fullName>
    </submittedName>
</protein>
<comment type="caution">
    <text evidence="2">The sequence shown here is derived from an EMBL/GenBank/DDBJ whole genome shotgun (WGS) entry which is preliminary data.</text>
</comment>
<evidence type="ECO:0000313" key="2">
    <source>
        <dbReference type="EMBL" id="GFD28023.1"/>
    </source>
</evidence>
<evidence type="ECO:0000256" key="1">
    <source>
        <dbReference type="SAM" id="MobiDB-lite"/>
    </source>
</evidence>
<gene>
    <name evidence="2" type="ORF">Tci_899992</name>
</gene>
<feature type="compositionally biased region" description="Polar residues" evidence="1">
    <location>
        <begin position="1"/>
        <end position="12"/>
    </location>
</feature>
<proteinExistence type="predicted"/>
<dbReference type="EMBL" id="BKCJ011381678">
    <property type="protein sequence ID" value="GFD28023.1"/>
    <property type="molecule type" value="Genomic_DNA"/>
</dbReference>
<reference evidence="2" key="1">
    <citation type="journal article" date="2019" name="Sci. Rep.">
        <title>Draft genome of Tanacetum cinerariifolium, the natural source of mosquito coil.</title>
        <authorList>
            <person name="Yamashiro T."/>
            <person name="Shiraishi A."/>
            <person name="Satake H."/>
            <person name="Nakayama K."/>
        </authorList>
    </citation>
    <scope>NUCLEOTIDE SEQUENCE</scope>
</reference>
<name>A0A699V1R4_TANCI</name>